<dbReference type="PANTHER" id="PTHR14069">
    <property type="entry name" value="FILENSIN"/>
    <property type="match status" value="1"/>
</dbReference>
<dbReference type="GO" id="GO:0005212">
    <property type="term" value="F:structural constituent of eye lens"/>
    <property type="evidence" value="ECO:0007669"/>
    <property type="project" value="InterPro"/>
</dbReference>
<feature type="region of interest" description="Disordered" evidence="5">
    <location>
        <begin position="351"/>
        <end position="379"/>
    </location>
</feature>
<reference evidence="6 7" key="1">
    <citation type="submission" date="2019-06" db="EMBL/GenBank/DDBJ databases">
        <title>Discovery of a novel chromosome fission-fusion reversal in muntjac.</title>
        <authorList>
            <person name="Mudd A.B."/>
            <person name="Bredeson J.V."/>
            <person name="Baum R."/>
            <person name="Hockemeyer D."/>
            <person name="Rokhsar D.S."/>
        </authorList>
    </citation>
    <scope>NUCLEOTIDE SEQUENCE [LARGE SCALE GENOMIC DNA]</scope>
    <source>
        <strain evidence="6">UTSW_UCB_Mm</strain>
        <tissue evidence="6">Fibroblast cell line</tissue>
    </source>
</reference>
<name>A0A5N3VBF4_MUNMU</name>
<keyword evidence="4" id="KW-0206">Cytoskeleton</keyword>
<evidence type="ECO:0000313" key="6">
    <source>
        <dbReference type="EMBL" id="KAB0346444.1"/>
    </source>
</evidence>
<feature type="compositionally biased region" description="Basic and acidic residues" evidence="5">
    <location>
        <begin position="568"/>
        <end position="577"/>
    </location>
</feature>
<feature type="region of interest" description="Disordered" evidence="5">
    <location>
        <begin position="435"/>
        <end position="622"/>
    </location>
</feature>
<comment type="subcellular location">
    <subcellularLocation>
        <location evidence="1">Cytoplasm</location>
        <location evidence="1">Cytoskeleton</location>
    </subcellularLocation>
</comment>
<dbReference type="AlphaFoldDB" id="A0A5N3VBF4"/>
<protein>
    <submittedName>
        <fullName evidence="6">Uncharacterized protein</fullName>
    </submittedName>
</protein>
<evidence type="ECO:0000256" key="1">
    <source>
        <dbReference type="ARBA" id="ARBA00004245"/>
    </source>
</evidence>
<proteinExistence type="predicted"/>
<evidence type="ECO:0000256" key="4">
    <source>
        <dbReference type="ARBA" id="ARBA00023212"/>
    </source>
</evidence>
<organism evidence="6 7">
    <name type="scientific">Muntiacus muntjak</name>
    <name type="common">Barking deer</name>
    <name type="synonym">Indian muntjac</name>
    <dbReference type="NCBI Taxonomy" id="9888"/>
    <lineage>
        <taxon>Eukaryota</taxon>
        <taxon>Metazoa</taxon>
        <taxon>Chordata</taxon>
        <taxon>Craniata</taxon>
        <taxon>Vertebrata</taxon>
        <taxon>Euteleostomi</taxon>
        <taxon>Mammalia</taxon>
        <taxon>Eutheria</taxon>
        <taxon>Laurasiatheria</taxon>
        <taxon>Artiodactyla</taxon>
        <taxon>Ruminantia</taxon>
        <taxon>Pecora</taxon>
        <taxon>Cervidae</taxon>
        <taxon>Muntiacinae</taxon>
        <taxon>Muntiacus</taxon>
    </lineage>
</organism>
<dbReference type="GO" id="GO:0005737">
    <property type="term" value="C:cytoplasm"/>
    <property type="evidence" value="ECO:0007669"/>
    <property type="project" value="TreeGrafter"/>
</dbReference>
<evidence type="ECO:0000313" key="7">
    <source>
        <dbReference type="Proteomes" id="UP000326458"/>
    </source>
</evidence>
<keyword evidence="7" id="KW-1185">Reference proteome</keyword>
<dbReference type="EMBL" id="VCEA01000002">
    <property type="protein sequence ID" value="KAB0346444.1"/>
    <property type="molecule type" value="Genomic_DNA"/>
</dbReference>
<keyword evidence="3" id="KW-0597">Phosphoprotein</keyword>
<feature type="compositionally biased region" description="Basic and acidic residues" evidence="5">
    <location>
        <begin position="548"/>
        <end position="561"/>
    </location>
</feature>
<dbReference type="Proteomes" id="UP000326458">
    <property type="component" value="Unassembled WGS sequence"/>
</dbReference>
<keyword evidence="2" id="KW-0963">Cytoplasm</keyword>
<dbReference type="PANTHER" id="PTHR14069:SF0">
    <property type="entry name" value="FILENSIN"/>
    <property type="match status" value="1"/>
</dbReference>
<sequence length="644" mass="70808">MDPGLTQPQQMCGTHTLGERRGCLRSAEGLGAGRPRTAAHLQDGKLPLQSMALFLQEGPGTCTVQHWKQHCRPRSQQSPPRGLNLWPPQEPPRGPPISVHLSLFCSLYSKTQLEPSSQDWHVAVEVSVPDQELLHSRRWDLPAGLGSLPSKDRSLLSSYYTWSPRPGHTHSRLARFRVSQVTPPACHSDQPLPSLIPSRPLEQAIRDAQECDDDEIQLYNEQIDTLWKETEEAERSLQRSYDCRQLVVTQQTLRNELDWYHRIIENAGNRLVVSPLFLSVPMPTYMAASTYLTRAVQDITAAKPRLKGLPKNLLRKKEMVAENRADEILEETPLRGPEDTKPGWVVLKEEAKSKLEPGDEEASPLTQEGAPEDVPDGGKISKAFERLGKMIKEKVKGPKEPEPPADLYTKRRYMRVSGDASLMGPGFCVFSVPAKGAWMKGGPQGKEDALKDEKTPQQKEDGLKEVGGLPGEKRWSEGGRGAPGERRRMKGAPQGKEDGLKEEGGPLKGKEDGLKDEGGPKGKEDGLKEEGGGPLKGKEHGCPPTPHPADKGDEKNSKELKGLQGKQDGQKEEEGARRPCPMVAPGPEGLSTPQSQGPQVTLGGPKGYGAWSGSRPVRSPPRKLAYEKVEVMESTEKFSTGASR</sequence>
<feature type="compositionally biased region" description="Basic and acidic residues" evidence="5">
    <location>
        <begin position="445"/>
        <end position="464"/>
    </location>
</feature>
<dbReference type="GO" id="GO:0070307">
    <property type="term" value="P:lens fiber cell development"/>
    <property type="evidence" value="ECO:0007669"/>
    <property type="project" value="TreeGrafter"/>
</dbReference>
<dbReference type="GO" id="GO:0005882">
    <property type="term" value="C:intermediate filament"/>
    <property type="evidence" value="ECO:0007669"/>
    <property type="project" value="TreeGrafter"/>
</dbReference>
<comment type="caution">
    <text evidence="6">The sequence shown here is derived from an EMBL/GenBank/DDBJ whole genome shotgun (WGS) entry which is preliminary data.</text>
</comment>
<dbReference type="InterPro" id="IPR042358">
    <property type="entry name" value="BFSP1"/>
</dbReference>
<accession>A0A5N3VBF4</accession>
<evidence type="ECO:0000256" key="2">
    <source>
        <dbReference type="ARBA" id="ARBA00022490"/>
    </source>
</evidence>
<evidence type="ECO:0000256" key="5">
    <source>
        <dbReference type="SAM" id="MobiDB-lite"/>
    </source>
</evidence>
<feature type="compositionally biased region" description="Basic and acidic residues" evidence="5">
    <location>
        <begin position="495"/>
        <end position="541"/>
    </location>
</feature>
<gene>
    <name evidence="6" type="ORF">FD754_011301</name>
</gene>
<evidence type="ECO:0000256" key="3">
    <source>
        <dbReference type="ARBA" id="ARBA00022553"/>
    </source>
</evidence>